<dbReference type="EMBL" id="SLXH01000004">
    <property type="protein sequence ID" value="TCP19554.1"/>
    <property type="molecule type" value="Genomic_DNA"/>
</dbReference>
<proteinExistence type="predicted"/>
<protein>
    <recommendedName>
        <fullName evidence="3">Helix-turn-helix protein</fullName>
    </recommendedName>
</protein>
<dbReference type="OrthoDB" id="6615103at2"/>
<evidence type="ECO:0000313" key="2">
    <source>
        <dbReference type="Proteomes" id="UP000295182"/>
    </source>
</evidence>
<gene>
    <name evidence="1" type="ORF">EV674_10412</name>
</gene>
<reference evidence="1 2" key="1">
    <citation type="submission" date="2019-03" db="EMBL/GenBank/DDBJ databases">
        <title>Genomic Encyclopedia of Type Strains, Phase IV (KMG-IV): sequencing the most valuable type-strain genomes for metagenomic binning, comparative biology and taxonomic classification.</title>
        <authorList>
            <person name="Goeker M."/>
        </authorList>
    </citation>
    <scope>NUCLEOTIDE SEQUENCE [LARGE SCALE GENOMIC DNA]</scope>
    <source>
        <strain evidence="1 2">DSM 1837</strain>
    </source>
</reference>
<comment type="caution">
    <text evidence="1">The sequence shown here is derived from an EMBL/GenBank/DDBJ whole genome shotgun (WGS) entry which is preliminary data.</text>
</comment>
<keyword evidence="2" id="KW-1185">Reference proteome</keyword>
<organism evidence="1 2">
    <name type="scientific">Simplicispira metamorpha</name>
    <dbReference type="NCBI Taxonomy" id="80881"/>
    <lineage>
        <taxon>Bacteria</taxon>
        <taxon>Pseudomonadati</taxon>
        <taxon>Pseudomonadota</taxon>
        <taxon>Betaproteobacteria</taxon>
        <taxon>Burkholderiales</taxon>
        <taxon>Comamonadaceae</taxon>
        <taxon>Simplicispira</taxon>
    </lineage>
</organism>
<sequence length="90" mass="10152">MDTASAHHSAATYRVVTRRAVTTPKTFPPLEQVSLQTVPTEQAAYYLNRRPQTLRHWAMRDGTGPLRPVRIHGRLAWPVAAIRKLLEVPA</sequence>
<dbReference type="RefSeq" id="WP_119011920.1">
    <property type="nucleotide sequence ID" value="NZ_QXNC01000002.1"/>
</dbReference>
<evidence type="ECO:0008006" key="3">
    <source>
        <dbReference type="Google" id="ProtNLM"/>
    </source>
</evidence>
<dbReference type="AlphaFoldDB" id="A0A4R2NER6"/>
<name>A0A4R2NER6_9BURK</name>
<dbReference type="Proteomes" id="UP000295182">
    <property type="component" value="Unassembled WGS sequence"/>
</dbReference>
<accession>A0A4R2NER6</accession>
<evidence type="ECO:0000313" key="1">
    <source>
        <dbReference type="EMBL" id="TCP19554.1"/>
    </source>
</evidence>